<proteinExistence type="inferred from homology"/>
<dbReference type="InterPro" id="IPR050455">
    <property type="entry name" value="Tpx_Peroxidase_subfamily"/>
</dbReference>
<dbReference type="CDD" id="cd03014">
    <property type="entry name" value="PRX_Atyp2cys"/>
    <property type="match status" value="1"/>
</dbReference>
<comment type="function">
    <text evidence="6">Thiol-specific peroxidase that catalyzes the reduction of hydrogen peroxide and organic hydroperoxides to water and alcohols, respectively. Plays a role in cell protection against oxidative stress by detoxifying peroxides.</text>
</comment>
<sequence>MAEITLGGNPTHTSGELPENGTQAPDFKLSRTDLQESTLEDFKGKKVVMNIFPSVDTGVCAASVRKFNEQASDLDNTVVLCISRDLPFAQARFCGAEGLDQVQVLSDFKDGSFGKDYGLLINDGAFAGLHSRVVIVLDEDHKVIYTEQVPEIGQEPDYEAALSAIA</sequence>
<dbReference type="NCBIfam" id="NF001808">
    <property type="entry name" value="PRK00522.1"/>
    <property type="match status" value="1"/>
</dbReference>
<evidence type="ECO:0000256" key="1">
    <source>
        <dbReference type="ARBA" id="ARBA00022559"/>
    </source>
</evidence>
<evidence type="ECO:0000256" key="2">
    <source>
        <dbReference type="ARBA" id="ARBA00022862"/>
    </source>
</evidence>
<keyword evidence="1 6" id="KW-0575">Peroxidase</keyword>
<comment type="catalytic activity">
    <reaction evidence="6">
        <text>a hydroperoxide + [thioredoxin]-dithiol = an alcohol + [thioredoxin]-disulfide + H2O</text>
        <dbReference type="Rhea" id="RHEA:62620"/>
        <dbReference type="Rhea" id="RHEA-COMP:10698"/>
        <dbReference type="Rhea" id="RHEA-COMP:10700"/>
        <dbReference type="ChEBI" id="CHEBI:15377"/>
        <dbReference type="ChEBI" id="CHEBI:29950"/>
        <dbReference type="ChEBI" id="CHEBI:30879"/>
        <dbReference type="ChEBI" id="CHEBI:35924"/>
        <dbReference type="ChEBI" id="CHEBI:50058"/>
        <dbReference type="EC" id="1.11.1.24"/>
    </reaction>
</comment>
<comment type="caution">
    <text evidence="9">The sequence shown here is derived from an EMBL/GenBank/DDBJ whole genome shotgun (WGS) entry which is preliminary data.</text>
</comment>
<dbReference type="RefSeq" id="WP_099646774.1">
    <property type="nucleotide sequence ID" value="NZ_KZ319293.1"/>
</dbReference>
<dbReference type="Gene3D" id="3.40.30.10">
    <property type="entry name" value="Glutaredoxin"/>
    <property type="match status" value="1"/>
</dbReference>
<comment type="subunit">
    <text evidence="6">Homodimer.</text>
</comment>
<dbReference type="InterPro" id="IPR036249">
    <property type="entry name" value="Thioredoxin-like_sf"/>
</dbReference>
<dbReference type="PROSITE" id="PS51352">
    <property type="entry name" value="THIOREDOXIN_2"/>
    <property type="match status" value="1"/>
</dbReference>
<dbReference type="OrthoDB" id="9781543at2"/>
<dbReference type="HAMAP" id="MF_00269">
    <property type="entry name" value="Tpx"/>
    <property type="match status" value="1"/>
</dbReference>
<evidence type="ECO:0000256" key="5">
    <source>
        <dbReference type="ARBA" id="ARBA00023284"/>
    </source>
</evidence>
<dbReference type="SUPFAM" id="SSF52833">
    <property type="entry name" value="Thioredoxin-like"/>
    <property type="match status" value="1"/>
</dbReference>
<evidence type="ECO:0000256" key="7">
    <source>
        <dbReference type="SAM" id="MobiDB-lite"/>
    </source>
</evidence>
<dbReference type="PROSITE" id="PS01265">
    <property type="entry name" value="TPX"/>
    <property type="match status" value="1"/>
</dbReference>
<dbReference type="InterPro" id="IPR018219">
    <property type="entry name" value="Tpx_CS"/>
</dbReference>
<keyword evidence="4 6" id="KW-1015">Disulfide bond</keyword>
<dbReference type="InterPro" id="IPR002065">
    <property type="entry name" value="TPX"/>
</dbReference>
<feature type="active site" description="Cysteine sulfenic acid (-SOH) intermediate" evidence="6">
    <location>
        <position position="60"/>
    </location>
</feature>
<evidence type="ECO:0000313" key="10">
    <source>
        <dbReference type="Proteomes" id="UP000229433"/>
    </source>
</evidence>
<feature type="disulfide bond" description="Redox-active" evidence="6">
    <location>
        <begin position="60"/>
        <end position="94"/>
    </location>
</feature>
<gene>
    <name evidence="6" type="primary">tpx</name>
    <name evidence="9" type="ORF">CJ305_13265</name>
</gene>
<evidence type="ECO:0000256" key="3">
    <source>
        <dbReference type="ARBA" id="ARBA00023002"/>
    </source>
</evidence>
<feature type="region of interest" description="Disordered" evidence="7">
    <location>
        <begin position="1"/>
        <end position="26"/>
    </location>
</feature>
<dbReference type="EC" id="1.11.1.24" evidence="6"/>
<keyword evidence="2 6" id="KW-0049">Antioxidant</keyword>
<feature type="domain" description="Thioredoxin" evidence="8">
    <location>
        <begin position="18"/>
        <end position="166"/>
    </location>
</feature>
<organism evidence="9 10">
    <name type="scientific">Leeuwenhoekiella nanhaiensis</name>
    <dbReference type="NCBI Taxonomy" id="1655491"/>
    <lineage>
        <taxon>Bacteria</taxon>
        <taxon>Pseudomonadati</taxon>
        <taxon>Bacteroidota</taxon>
        <taxon>Flavobacteriia</taxon>
        <taxon>Flavobacteriales</taxon>
        <taxon>Flavobacteriaceae</taxon>
        <taxon>Leeuwenhoekiella</taxon>
    </lineage>
</organism>
<keyword evidence="5 6" id="KW-0676">Redox-active center</keyword>
<dbReference type="Pfam" id="PF08534">
    <property type="entry name" value="Redoxin"/>
    <property type="match status" value="1"/>
</dbReference>
<dbReference type="GO" id="GO:0008379">
    <property type="term" value="F:thioredoxin peroxidase activity"/>
    <property type="evidence" value="ECO:0007669"/>
    <property type="project" value="UniProtKB-UniRule"/>
</dbReference>
<name>A0A2G1VPU6_9FLAO</name>
<protein>
    <recommendedName>
        <fullName evidence="6">Thiol peroxidase</fullName>
        <shortName evidence="6">Tpx</shortName>
        <ecNumber evidence="6">1.11.1.24</ecNumber>
    </recommendedName>
    <alternativeName>
        <fullName evidence="6">Peroxiredoxin tpx</fullName>
        <shortName evidence="6">Prx</shortName>
    </alternativeName>
    <alternativeName>
        <fullName evidence="6">Thioredoxin peroxidase</fullName>
    </alternativeName>
    <alternativeName>
        <fullName evidence="6">Thioredoxin-dependent peroxiredoxin</fullName>
    </alternativeName>
</protein>
<dbReference type="EMBL" id="NQXA01000011">
    <property type="protein sequence ID" value="PHQ28782.1"/>
    <property type="molecule type" value="Genomic_DNA"/>
</dbReference>
<keyword evidence="10" id="KW-1185">Reference proteome</keyword>
<dbReference type="InterPro" id="IPR013740">
    <property type="entry name" value="Redoxin"/>
</dbReference>
<comment type="miscellaneous">
    <text evidence="6">The active site is a conserved redox-active cysteine residue, the peroxidatic cysteine (C(P)), which makes the nucleophilic attack on the peroxide substrate. The peroxide oxidizes the C(P)-SH to cysteine sulfenic acid (C(P)-SOH), which then reacts with another cysteine residue, the resolving cysteine (C(R)), to form a disulfide bridge. The disulfide is subsequently reduced by an appropriate electron donor to complete the catalytic cycle. In this atypical 2-Cys peroxiredoxin, C(R) is present in the same subunit to form an intramolecular disulfide. The disulfide is subsequently reduced by thioredoxin.</text>
</comment>
<evidence type="ECO:0000259" key="8">
    <source>
        <dbReference type="PROSITE" id="PS51352"/>
    </source>
</evidence>
<comment type="similarity">
    <text evidence="6">Belongs to the peroxiredoxin family. Tpx subfamily.</text>
</comment>
<accession>A0A2G1VPU6</accession>
<keyword evidence="3 6" id="KW-0560">Oxidoreductase</keyword>
<evidence type="ECO:0000256" key="4">
    <source>
        <dbReference type="ARBA" id="ARBA00023157"/>
    </source>
</evidence>
<evidence type="ECO:0000313" key="9">
    <source>
        <dbReference type="EMBL" id="PHQ28782.1"/>
    </source>
</evidence>
<dbReference type="PANTHER" id="PTHR43110">
    <property type="entry name" value="THIOL PEROXIDASE"/>
    <property type="match status" value="1"/>
</dbReference>
<evidence type="ECO:0000256" key="6">
    <source>
        <dbReference type="HAMAP-Rule" id="MF_00269"/>
    </source>
</evidence>
<reference evidence="9 10" key="1">
    <citation type="submission" date="2017-08" db="EMBL/GenBank/DDBJ databases">
        <title>The whole genome shortgun sequences of strain Leeuwenhoekiella nanhaiensis G18 from the South China Sea.</title>
        <authorList>
            <person name="Liu Q."/>
        </authorList>
    </citation>
    <scope>NUCLEOTIDE SEQUENCE [LARGE SCALE GENOMIC DNA]</scope>
    <source>
        <strain evidence="9 10">G18</strain>
    </source>
</reference>
<dbReference type="InterPro" id="IPR013766">
    <property type="entry name" value="Thioredoxin_domain"/>
</dbReference>
<dbReference type="PANTHER" id="PTHR43110:SF1">
    <property type="entry name" value="THIOL PEROXIDASE"/>
    <property type="match status" value="1"/>
</dbReference>
<dbReference type="AlphaFoldDB" id="A0A2G1VPU6"/>
<dbReference type="Proteomes" id="UP000229433">
    <property type="component" value="Unassembled WGS sequence"/>
</dbReference>